<proteinExistence type="predicted"/>
<gene>
    <name evidence="4" type="ORF">J5Y03_13400</name>
</gene>
<dbReference type="PANTHER" id="PTHR34475:SF1">
    <property type="entry name" value="CYTOSKELETON PROTEIN RODZ"/>
    <property type="match status" value="1"/>
</dbReference>
<dbReference type="PANTHER" id="PTHR34475">
    <property type="match status" value="1"/>
</dbReference>
<dbReference type="InterPro" id="IPR025194">
    <property type="entry name" value="RodZ-like_C"/>
</dbReference>
<keyword evidence="2" id="KW-1133">Transmembrane helix</keyword>
<dbReference type="EMBL" id="JAGIYQ010000009">
    <property type="protein sequence ID" value="MBP0726173.1"/>
    <property type="molecule type" value="Genomic_DNA"/>
</dbReference>
<dbReference type="CDD" id="cd00093">
    <property type="entry name" value="HTH_XRE"/>
    <property type="match status" value="1"/>
</dbReference>
<dbReference type="SUPFAM" id="SSF47413">
    <property type="entry name" value="lambda repressor-like DNA-binding domains"/>
    <property type="match status" value="1"/>
</dbReference>
<dbReference type="RefSeq" id="WP_209406518.1">
    <property type="nucleotide sequence ID" value="NZ_JAGIYQ010000009.1"/>
</dbReference>
<feature type="compositionally biased region" description="Polar residues" evidence="1">
    <location>
        <begin position="190"/>
        <end position="207"/>
    </location>
</feature>
<organism evidence="4 5">
    <name type="scientific">Gottfriedia endophytica</name>
    <dbReference type="NCBI Taxonomy" id="2820819"/>
    <lineage>
        <taxon>Bacteria</taxon>
        <taxon>Bacillati</taxon>
        <taxon>Bacillota</taxon>
        <taxon>Bacilli</taxon>
        <taxon>Bacillales</taxon>
        <taxon>Bacillaceae</taxon>
        <taxon>Gottfriedia</taxon>
    </lineage>
</organism>
<dbReference type="Gene3D" id="1.10.260.40">
    <property type="entry name" value="lambda repressor-like DNA-binding domains"/>
    <property type="match status" value="1"/>
</dbReference>
<dbReference type="InterPro" id="IPR001387">
    <property type="entry name" value="Cro/C1-type_HTH"/>
</dbReference>
<dbReference type="Proteomes" id="UP000682134">
    <property type="component" value="Unassembled WGS sequence"/>
</dbReference>
<keyword evidence="2" id="KW-0812">Transmembrane</keyword>
<evidence type="ECO:0000313" key="4">
    <source>
        <dbReference type="EMBL" id="MBP0726173.1"/>
    </source>
</evidence>
<reference evidence="4" key="1">
    <citation type="submission" date="2021-04" db="EMBL/GenBank/DDBJ databases">
        <title>Genome seq and assembly of Bacillus sp.</title>
        <authorList>
            <person name="Chhetri G."/>
        </authorList>
    </citation>
    <scope>NUCLEOTIDE SEQUENCE</scope>
    <source>
        <strain evidence="4">RG28</strain>
    </source>
</reference>
<evidence type="ECO:0000313" key="5">
    <source>
        <dbReference type="Proteomes" id="UP000682134"/>
    </source>
</evidence>
<feature type="region of interest" description="Disordered" evidence="1">
    <location>
        <begin position="144"/>
        <end position="207"/>
    </location>
</feature>
<comment type="caution">
    <text evidence="4">The sequence shown here is derived from an EMBL/GenBank/DDBJ whole genome shotgun (WGS) entry which is preliminary data.</text>
</comment>
<dbReference type="AlphaFoldDB" id="A0A940NRE4"/>
<keyword evidence="5" id="KW-1185">Reference proteome</keyword>
<feature type="domain" description="Cytoskeleton protein RodZ-like C-terminal" evidence="3">
    <location>
        <begin position="231"/>
        <end position="290"/>
    </location>
</feature>
<dbReference type="Pfam" id="PF13464">
    <property type="entry name" value="RodZ_C"/>
    <property type="match status" value="1"/>
</dbReference>
<dbReference type="InterPro" id="IPR050400">
    <property type="entry name" value="Bact_Cytoskel_RodZ"/>
</dbReference>
<name>A0A940NRE4_9BACI</name>
<evidence type="ECO:0000256" key="2">
    <source>
        <dbReference type="SAM" id="Phobius"/>
    </source>
</evidence>
<feature type="transmembrane region" description="Helical" evidence="2">
    <location>
        <begin position="117"/>
        <end position="138"/>
    </location>
</feature>
<accession>A0A940NRE4</accession>
<sequence length="302" mass="33347">MTEIGKVLREARVAKGLSIDDIQELTKIQKRYLEAIEEGNYRILPGQFYVKAFIRQYAEAVGVDTSEIVESNNTAVSQEIVEKEESEPIKPIKEEIPSRSTKTREPINVKSSPMMDYLPRILIGVLVIGIIALLWVIIPNNSGKSVKNNPSQSSNPVIEKPKNNPLDQQAKNTGQKNNQQTTGAQTQQNVQPAPTTPSQQVLTVASSTRKRTTIEVSKNQALKVDITAKGGASYLGIKNELGKSFFASNVNDGQTQSFDFTNENEVILNVGATQNVEIKVNDEVLQLSSKLAHQYITIKNVK</sequence>
<dbReference type="Pfam" id="PF13413">
    <property type="entry name" value="HTH_25"/>
    <property type="match status" value="1"/>
</dbReference>
<protein>
    <submittedName>
        <fullName evidence="4">Helix-turn-helix domain-containing protein</fullName>
    </submittedName>
</protein>
<dbReference type="GO" id="GO:0003677">
    <property type="term" value="F:DNA binding"/>
    <property type="evidence" value="ECO:0007669"/>
    <property type="project" value="InterPro"/>
</dbReference>
<dbReference type="InterPro" id="IPR010982">
    <property type="entry name" value="Lambda_DNA-bd_dom_sf"/>
</dbReference>
<evidence type="ECO:0000256" key="1">
    <source>
        <dbReference type="SAM" id="MobiDB-lite"/>
    </source>
</evidence>
<feature type="compositionally biased region" description="Low complexity" evidence="1">
    <location>
        <begin position="168"/>
        <end position="189"/>
    </location>
</feature>
<evidence type="ECO:0000259" key="3">
    <source>
        <dbReference type="Pfam" id="PF13464"/>
    </source>
</evidence>
<keyword evidence="2" id="KW-0472">Membrane</keyword>
<feature type="compositionally biased region" description="Polar residues" evidence="1">
    <location>
        <begin position="144"/>
        <end position="156"/>
    </location>
</feature>